<keyword evidence="4" id="KW-1185">Reference proteome</keyword>
<keyword evidence="2" id="KW-0732">Signal</keyword>
<feature type="region of interest" description="Disordered" evidence="1">
    <location>
        <begin position="27"/>
        <end position="53"/>
    </location>
</feature>
<evidence type="ECO:0000256" key="1">
    <source>
        <dbReference type="SAM" id="MobiDB-lite"/>
    </source>
</evidence>
<feature type="signal peptide" evidence="2">
    <location>
        <begin position="1"/>
        <end position="23"/>
    </location>
</feature>
<name>A0ABV4U6N6_9BACT</name>
<reference evidence="3 4" key="1">
    <citation type="submission" date="2024-08" db="EMBL/GenBank/DDBJ databases">
        <title>Whole-genome sequencing of halo(alkali)philic microorganisms from hypersaline lakes.</title>
        <authorList>
            <person name="Sorokin D.Y."/>
            <person name="Merkel A.Y."/>
            <person name="Messina E."/>
            <person name="Yakimov M."/>
        </authorList>
    </citation>
    <scope>NUCLEOTIDE SEQUENCE [LARGE SCALE GENOMIC DNA]</scope>
    <source>
        <strain evidence="3 4">AB-hyl4</strain>
    </source>
</reference>
<dbReference type="RefSeq" id="WP_425346172.1">
    <property type="nucleotide sequence ID" value="NZ_JBGUBD010000007.1"/>
</dbReference>
<comment type="caution">
    <text evidence="3">The sequence shown here is derived from an EMBL/GenBank/DDBJ whole genome shotgun (WGS) entry which is preliminary data.</text>
</comment>
<proteinExistence type="predicted"/>
<evidence type="ECO:0000313" key="4">
    <source>
        <dbReference type="Proteomes" id="UP001575105"/>
    </source>
</evidence>
<gene>
    <name evidence="3" type="ORF">ACERK3_13235</name>
</gene>
<feature type="chain" id="PRO_5046790251" description="Lipoprotein SmpA/OmlA domain-containing protein" evidence="2">
    <location>
        <begin position="24"/>
        <end position="116"/>
    </location>
</feature>
<dbReference type="PROSITE" id="PS51257">
    <property type="entry name" value="PROKAR_LIPOPROTEIN"/>
    <property type="match status" value="1"/>
</dbReference>
<organism evidence="3 4">
    <name type="scientific">Natronomicrosphaera hydrolytica</name>
    <dbReference type="NCBI Taxonomy" id="3242702"/>
    <lineage>
        <taxon>Bacteria</taxon>
        <taxon>Pseudomonadati</taxon>
        <taxon>Planctomycetota</taxon>
        <taxon>Phycisphaerae</taxon>
        <taxon>Phycisphaerales</taxon>
        <taxon>Phycisphaeraceae</taxon>
        <taxon>Natronomicrosphaera</taxon>
    </lineage>
</organism>
<evidence type="ECO:0008006" key="5">
    <source>
        <dbReference type="Google" id="ProtNLM"/>
    </source>
</evidence>
<evidence type="ECO:0000313" key="3">
    <source>
        <dbReference type="EMBL" id="MFA9479248.1"/>
    </source>
</evidence>
<protein>
    <recommendedName>
        <fullName evidence="5">Lipoprotein SmpA/OmlA domain-containing protein</fullName>
    </recommendedName>
</protein>
<dbReference type="EMBL" id="JBGUBD010000007">
    <property type="protein sequence ID" value="MFA9479248.1"/>
    <property type="molecule type" value="Genomic_DNA"/>
</dbReference>
<evidence type="ECO:0000256" key="2">
    <source>
        <dbReference type="SAM" id="SignalP"/>
    </source>
</evidence>
<accession>A0ABV4U6N6</accession>
<dbReference type="Proteomes" id="UP001575105">
    <property type="component" value="Unassembled WGS sequence"/>
</dbReference>
<sequence>MSRLRRWCVMSAALMLVMGLTFSGGCQSGESTASANGEAEVSASYDPQEGMTRDEIREMYRGEPDRRSVGSDGSEVWTYHVNAGEAWIPFNFGYRPRYHVIHFDAEGTVERYVRDD</sequence>